<gene>
    <name evidence="1" type="ORF">HMPREF9144_2072</name>
</gene>
<dbReference type="HOGENOM" id="CLU_2586832_0_0_10"/>
<organism evidence="1 2">
    <name type="scientific">Prevotella pallens ATCC 700821</name>
    <dbReference type="NCBI Taxonomy" id="997353"/>
    <lineage>
        <taxon>Bacteria</taxon>
        <taxon>Pseudomonadati</taxon>
        <taxon>Bacteroidota</taxon>
        <taxon>Bacteroidia</taxon>
        <taxon>Bacteroidales</taxon>
        <taxon>Prevotellaceae</taxon>
        <taxon>Prevotella</taxon>
    </lineage>
</organism>
<dbReference type="EMBL" id="AFPY01000104">
    <property type="protein sequence ID" value="EGQ14828.1"/>
    <property type="molecule type" value="Genomic_DNA"/>
</dbReference>
<sequence>MLWQQIGNMYRNALQRCGNKWGICTETHCNSVATNREYVWKCIATVWQQIGNMYGNALQRCGNKPNKSMERHNKQTATRK</sequence>
<name>F9DK80_9BACT</name>
<dbReference type="Proteomes" id="UP000004123">
    <property type="component" value="Unassembled WGS sequence"/>
</dbReference>
<dbReference type="AlphaFoldDB" id="F9DK80"/>
<comment type="caution">
    <text evidence="1">The sequence shown here is derived from an EMBL/GenBank/DDBJ whole genome shotgun (WGS) entry which is preliminary data.</text>
</comment>
<evidence type="ECO:0000313" key="2">
    <source>
        <dbReference type="Proteomes" id="UP000004123"/>
    </source>
</evidence>
<evidence type="ECO:0000313" key="1">
    <source>
        <dbReference type="EMBL" id="EGQ14828.1"/>
    </source>
</evidence>
<protein>
    <submittedName>
        <fullName evidence="1">Uncharacterized protein</fullName>
    </submittedName>
</protein>
<accession>F9DK80</accession>
<proteinExistence type="predicted"/>
<reference evidence="1 2" key="1">
    <citation type="submission" date="2011-04" db="EMBL/GenBank/DDBJ databases">
        <authorList>
            <person name="Muzny D."/>
            <person name="Qin X."/>
            <person name="Deng J."/>
            <person name="Jiang H."/>
            <person name="Liu Y."/>
            <person name="Qu J."/>
            <person name="Song X.-Z."/>
            <person name="Zhang L."/>
            <person name="Thornton R."/>
            <person name="Coyle M."/>
            <person name="Francisco L."/>
            <person name="Jackson L."/>
            <person name="Javaid M."/>
            <person name="Korchina V."/>
            <person name="Kovar C."/>
            <person name="Mata R."/>
            <person name="Mathew T."/>
            <person name="Ngo R."/>
            <person name="Nguyen L."/>
            <person name="Nguyen N."/>
            <person name="Okwuonu G."/>
            <person name="Ongeri F."/>
            <person name="Pham C."/>
            <person name="Simmons D."/>
            <person name="Wilczek-Boney K."/>
            <person name="Hale W."/>
            <person name="Jakkamsetti A."/>
            <person name="Pham P."/>
            <person name="Ruth R."/>
            <person name="San Lucas F."/>
            <person name="Warren J."/>
            <person name="Zhang J."/>
            <person name="Zhao Z."/>
            <person name="Zhou C."/>
            <person name="Zhu D."/>
            <person name="Lee S."/>
            <person name="Bess C."/>
            <person name="Blankenburg K."/>
            <person name="Forbes L."/>
            <person name="Fu Q."/>
            <person name="Gubbala S."/>
            <person name="Hirani K."/>
            <person name="Jayaseelan J.C."/>
            <person name="Lara F."/>
            <person name="Munidasa M."/>
            <person name="Palculict T."/>
            <person name="Patil S."/>
            <person name="Pu L.-L."/>
            <person name="Saada N."/>
            <person name="Tang L."/>
            <person name="Weissenberger G."/>
            <person name="Zhu Y."/>
            <person name="Hemphill L."/>
            <person name="Shang Y."/>
            <person name="Youmans B."/>
            <person name="Ayvaz T."/>
            <person name="Ross M."/>
            <person name="Santibanez J."/>
            <person name="Aqrawi P."/>
            <person name="Gross S."/>
            <person name="Joshi V."/>
            <person name="Fowler G."/>
            <person name="Nazareth L."/>
            <person name="Reid J."/>
            <person name="Worley K."/>
            <person name="Petrosino J."/>
            <person name="Highlander S."/>
            <person name="Gibbs R."/>
        </authorList>
    </citation>
    <scope>NUCLEOTIDE SEQUENCE [LARGE SCALE GENOMIC DNA]</scope>
    <source>
        <strain evidence="1 2">ATCC 700821</strain>
    </source>
</reference>